<evidence type="ECO:0000256" key="1">
    <source>
        <dbReference type="SAM" id="MobiDB-lite"/>
    </source>
</evidence>
<keyword evidence="3" id="KW-1185">Reference proteome</keyword>
<evidence type="ECO:0000313" key="3">
    <source>
        <dbReference type="Proteomes" id="UP000193411"/>
    </source>
</evidence>
<feature type="region of interest" description="Disordered" evidence="1">
    <location>
        <begin position="544"/>
        <end position="581"/>
    </location>
</feature>
<dbReference type="GO" id="GO:0005739">
    <property type="term" value="C:mitochondrion"/>
    <property type="evidence" value="ECO:0007669"/>
    <property type="project" value="TreeGrafter"/>
</dbReference>
<comment type="caution">
    <text evidence="2">The sequence shown here is derived from an EMBL/GenBank/DDBJ whole genome shotgun (WGS) entry which is preliminary data.</text>
</comment>
<dbReference type="Proteomes" id="UP000193411">
    <property type="component" value="Unassembled WGS sequence"/>
</dbReference>
<accession>A0A1Y2I339</accession>
<organism evidence="2 3">
    <name type="scientific">Catenaria anguillulae PL171</name>
    <dbReference type="NCBI Taxonomy" id="765915"/>
    <lineage>
        <taxon>Eukaryota</taxon>
        <taxon>Fungi</taxon>
        <taxon>Fungi incertae sedis</taxon>
        <taxon>Blastocladiomycota</taxon>
        <taxon>Blastocladiomycetes</taxon>
        <taxon>Blastocladiales</taxon>
        <taxon>Catenariaceae</taxon>
        <taxon>Catenaria</taxon>
    </lineage>
</organism>
<dbReference type="InterPro" id="IPR027417">
    <property type="entry name" value="P-loop_NTPase"/>
</dbReference>
<dbReference type="PANTHER" id="PTHR46434:SF1">
    <property type="entry name" value="GENETIC INTERACTOR OF PROHIBITINS 3, MITOCHONDRIAL"/>
    <property type="match status" value="1"/>
</dbReference>
<dbReference type="SUPFAM" id="SSF52540">
    <property type="entry name" value="P-loop containing nucleoside triphosphate hydrolases"/>
    <property type="match status" value="1"/>
</dbReference>
<name>A0A1Y2I339_9FUNG</name>
<dbReference type="InterPro" id="IPR050896">
    <property type="entry name" value="Mito_lipid_metab_GTPase"/>
</dbReference>
<gene>
    <name evidence="2" type="ORF">BCR44DRAFT_1173217</name>
</gene>
<dbReference type="STRING" id="765915.A0A1Y2I339"/>
<sequence>MNPRIQSASRSRLRALLPPLCLHVQPLVPSCAPATLVHLPAGGHHQRRFSSTPHPCHLNSNRDIDIGKNEHQQDMPEGFSRFDLQHQQCTGCGASFQFDNPHIAGYLTPARLNDFKSRTQTQAHTGSPAPAPISDADLEARVASQIIDWKYISASQRKKHLRRARHQLQPTTVTQLVCQRCHDIHHTNHSAAKGPPVVAPSDLDLRKSNRSLFIHMVDMLDFPLSYFPTSRILPRNAPYLLVFNKSDLLPLSATSERLSQWATHFARRLKLRPAPAGVHVISSKSGAGIKDLMAHAEQLRNRYALRDVYLLGATNVGKSEFINCLHRMVRYPKTAGQVTASRVHGTTVANLPIPLSRFAGLLHAGAASSSVPSIPTESLAGVKGHLIDTPGVTLPARLTATLLADPKDHKLVHVAKRLVPVTYRVPAGKSIFFGGLARIDYVSGTAESRLGITVWSSNVLPVHVTSVGKADRYCGIEHGESQVQEEEDDDGALVLDPEALRAVDHDSTKAHDDMAEAQGGPEDLGEMELAPALQLDLLSPASASSSAADADVAPPSVAPEPSTDSAAIEPADQGPRMDPSLLPKILVPPSVDSRASLPQWKLAGSWTLRGDGIQRSWADIVVGSVGWISISGDFDRARFRVYTPGGKGAVVRDPLMPHDFGYPMKKIE</sequence>
<dbReference type="OrthoDB" id="1696305at2759"/>
<protein>
    <submittedName>
        <fullName evidence="2">Uncharacterized protein</fullName>
    </submittedName>
</protein>
<dbReference type="PANTHER" id="PTHR46434">
    <property type="entry name" value="GENETIC INTERACTOR OF PROHIBITINS 3, MITOCHONDRIAL"/>
    <property type="match status" value="1"/>
</dbReference>
<dbReference type="EMBL" id="MCFL01000003">
    <property type="protein sequence ID" value="ORZ40361.1"/>
    <property type="molecule type" value="Genomic_DNA"/>
</dbReference>
<dbReference type="AlphaFoldDB" id="A0A1Y2I339"/>
<reference evidence="2 3" key="1">
    <citation type="submission" date="2016-07" db="EMBL/GenBank/DDBJ databases">
        <title>Pervasive Adenine N6-methylation of Active Genes in Fungi.</title>
        <authorList>
            <consortium name="DOE Joint Genome Institute"/>
            <person name="Mondo S.J."/>
            <person name="Dannebaum R.O."/>
            <person name="Kuo R.C."/>
            <person name="Labutti K."/>
            <person name="Haridas S."/>
            <person name="Kuo A."/>
            <person name="Salamov A."/>
            <person name="Ahrendt S.R."/>
            <person name="Lipzen A."/>
            <person name="Sullivan W."/>
            <person name="Andreopoulos W.B."/>
            <person name="Clum A."/>
            <person name="Lindquist E."/>
            <person name="Daum C."/>
            <person name="Ramamoorthy G.K."/>
            <person name="Gryganskyi A."/>
            <person name="Culley D."/>
            <person name="Magnuson J.K."/>
            <person name="James T.Y."/>
            <person name="O'Malley M.A."/>
            <person name="Stajich J.E."/>
            <person name="Spatafora J.W."/>
            <person name="Visel A."/>
            <person name="Grigoriev I.V."/>
        </authorList>
    </citation>
    <scope>NUCLEOTIDE SEQUENCE [LARGE SCALE GENOMIC DNA]</scope>
    <source>
        <strain evidence="2 3">PL171</strain>
    </source>
</reference>
<feature type="compositionally biased region" description="Low complexity" evidence="1">
    <location>
        <begin position="544"/>
        <end position="555"/>
    </location>
</feature>
<evidence type="ECO:0000313" key="2">
    <source>
        <dbReference type="EMBL" id="ORZ40361.1"/>
    </source>
</evidence>
<dbReference type="Gene3D" id="3.40.50.300">
    <property type="entry name" value="P-loop containing nucleotide triphosphate hydrolases"/>
    <property type="match status" value="1"/>
</dbReference>
<proteinExistence type="predicted"/>